<dbReference type="WBParaSite" id="maker-unitig_22357-snap-gene-0.3-mRNA-1">
    <property type="protein sequence ID" value="maker-unitig_22357-snap-gene-0.3-mRNA-1"/>
    <property type="gene ID" value="maker-unitig_22357-snap-gene-0.3"/>
</dbReference>
<dbReference type="SUPFAM" id="SSF82649">
    <property type="entry name" value="SufE/NifU"/>
    <property type="match status" value="1"/>
</dbReference>
<evidence type="ECO:0000313" key="5">
    <source>
        <dbReference type="WBParaSite" id="maker-unitig_22357-snap-gene-0.3-mRNA-1"/>
    </source>
</evidence>
<evidence type="ECO:0000256" key="2">
    <source>
        <dbReference type="SAM" id="SignalP"/>
    </source>
</evidence>
<dbReference type="Gene3D" id="3.90.1010.10">
    <property type="match status" value="1"/>
</dbReference>
<dbReference type="InterPro" id="IPR002871">
    <property type="entry name" value="NIF_FeS_clus_asmbl_NifU_N"/>
</dbReference>
<protein>
    <submittedName>
        <fullName evidence="5">NifU_N domain-containing protein</fullName>
    </submittedName>
</protein>
<proteinExistence type="predicted"/>
<dbReference type="Pfam" id="PF01592">
    <property type="entry name" value="NifU_N"/>
    <property type="match status" value="1"/>
</dbReference>
<dbReference type="GO" id="GO:0051536">
    <property type="term" value="F:iron-sulfur cluster binding"/>
    <property type="evidence" value="ECO:0007669"/>
    <property type="project" value="InterPro"/>
</dbReference>
<keyword evidence="4" id="KW-1185">Reference proteome</keyword>
<dbReference type="PANTHER" id="PTHR10093">
    <property type="entry name" value="IRON-SULFUR CLUSTER ASSEMBLY ENZYME NIFU HOMOLOG"/>
    <property type="match status" value="1"/>
</dbReference>
<dbReference type="Proteomes" id="UP000095280">
    <property type="component" value="Unplaced"/>
</dbReference>
<reference evidence="5" key="1">
    <citation type="submission" date="2016-11" db="UniProtKB">
        <authorList>
            <consortium name="WormBaseParasite"/>
        </authorList>
    </citation>
    <scope>IDENTIFICATION</scope>
</reference>
<dbReference type="GO" id="GO:0016226">
    <property type="term" value="P:iron-sulfur cluster assembly"/>
    <property type="evidence" value="ECO:0007669"/>
    <property type="project" value="InterPro"/>
</dbReference>
<feature type="chain" id="PRO_5009318557" evidence="2">
    <location>
        <begin position="25"/>
        <end position="157"/>
    </location>
</feature>
<dbReference type="AlphaFoldDB" id="A0A1I8F6G4"/>
<evidence type="ECO:0000313" key="4">
    <source>
        <dbReference type="Proteomes" id="UP000095280"/>
    </source>
</evidence>
<evidence type="ECO:0000256" key="1">
    <source>
        <dbReference type="SAM" id="MobiDB-lite"/>
    </source>
</evidence>
<evidence type="ECO:0000259" key="3">
    <source>
        <dbReference type="Pfam" id="PF01592"/>
    </source>
</evidence>
<feature type="domain" description="NIF system FeS cluster assembly NifU N-terminal" evidence="3">
    <location>
        <begin position="25"/>
        <end position="149"/>
    </location>
</feature>
<keyword evidence="2" id="KW-0732">Signal</keyword>
<feature type="compositionally biased region" description="Low complexity" evidence="1">
    <location>
        <begin position="37"/>
        <end position="48"/>
    </location>
</feature>
<feature type="region of interest" description="Disordered" evidence="1">
    <location>
        <begin position="36"/>
        <end position="56"/>
    </location>
</feature>
<sequence length="157" mass="17133">MSSALLRTLSLAVTASALTQVATAAYHKNVLDHYENPQRGLAGQGQQAGRHRPGRGSACGDVMKLQIELTIMGALLTAKFKTFRLRLRHRQQQPSHRVGQGQVCGRGLRIRNSEIAKELRTAASQSCTAPCWPKTPSRAALKDFKVKNADEAGVMEK</sequence>
<organism evidence="4 5">
    <name type="scientific">Macrostomum lignano</name>
    <dbReference type="NCBI Taxonomy" id="282301"/>
    <lineage>
        <taxon>Eukaryota</taxon>
        <taxon>Metazoa</taxon>
        <taxon>Spiralia</taxon>
        <taxon>Lophotrochozoa</taxon>
        <taxon>Platyhelminthes</taxon>
        <taxon>Rhabditophora</taxon>
        <taxon>Macrostomorpha</taxon>
        <taxon>Macrostomida</taxon>
        <taxon>Macrostomidae</taxon>
        <taxon>Macrostomum</taxon>
    </lineage>
</organism>
<name>A0A1I8F6G4_9PLAT</name>
<feature type="signal peptide" evidence="2">
    <location>
        <begin position="1"/>
        <end position="24"/>
    </location>
</feature>
<dbReference type="GO" id="GO:0005506">
    <property type="term" value="F:iron ion binding"/>
    <property type="evidence" value="ECO:0007669"/>
    <property type="project" value="InterPro"/>
</dbReference>
<accession>A0A1I8F6G4</accession>